<proteinExistence type="inferred from homology"/>
<evidence type="ECO:0000256" key="3">
    <source>
        <dbReference type="ARBA" id="ARBA00022676"/>
    </source>
</evidence>
<dbReference type="PANTHER" id="PTHR21461:SF12">
    <property type="entry name" value="GALACTAN BETA-1,4-GALACTOSYLTRANSFERASE GALS2"/>
    <property type="match status" value="1"/>
</dbReference>
<dbReference type="AlphaFoldDB" id="A0AAW1N958"/>
<evidence type="ECO:0000256" key="4">
    <source>
        <dbReference type="ARBA" id="ARBA00022679"/>
    </source>
</evidence>
<evidence type="ECO:0000313" key="9">
    <source>
        <dbReference type="EMBL" id="KAK9756087.1"/>
    </source>
</evidence>
<comment type="caution">
    <text evidence="9">The sequence shown here is derived from an EMBL/GenBank/DDBJ whole genome shotgun (WGS) entry which is preliminary data.</text>
</comment>
<name>A0AAW1N958_SAPOF</name>
<dbReference type="EMBL" id="JBDFQZ010000001">
    <property type="protein sequence ID" value="KAK9756087.1"/>
    <property type="molecule type" value="Genomic_DNA"/>
</dbReference>
<dbReference type="GO" id="GO:0016757">
    <property type="term" value="F:glycosyltransferase activity"/>
    <property type="evidence" value="ECO:0007669"/>
    <property type="project" value="UniProtKB-UniRule"/>
</dbReference>
<evidence type="ECO:0000256" key="8">
    <source>
        <dbReference type="RuleBase" id="RU366017"/>
    </source>
</evidence>
<keyword evidence="10" id="KW-1185">Reference proteome</keyword>
<evidence type="ECO:0000256" key="7">
    <source>
        <dbReference type="ARBA" id="ARBA00023136"/>
    </source>
</evidence>
<keyword evidence="4 8" id="KW-0808">Transferase</keyword>
<dbReference type="Pfam" id="PF01697">
    <property type="entry name" value="Glyco_transf_92"/>
    <property type="match status" value="1"/>
</dbReference>
<gene>
    <name evidence="9" type="ORF">RND81_01G072200</name>
</gene>
<dbReference type="GO" id="GO:0016020">
    <property type="term" value="C:membrane"/>
    <property type="evidence" value="ECO:0007669"/>
    <property type="project" value="UniProtKB-SubCell"/>
</dbReference>
<comment type="similarity">
    <text evidence="2 8">Belongs to the glycosyltransferase 92 family.</text>
</comment>
<keyword evidence="3 8" id="KW-0328">Glycosyltransferase</keyword>
<dbReference type="EC" id="2.4.1.-" evidence="8"/>
<dbReference type="Proteomes" id="UP001443914">
    <property type="component" value="Unassembled WGS sequence"/>
</dbReference>
<dbReference type="InterPro" id="IPR008166">
    <property type="entry name" value="Glyco_transf_92"/>
</dbReference>
<dbReference type="PANTHER" id="PTHR21461">
    <property type="entry name" value="GLYCOSYLTRANSFERASE FAMILY 92 PROTEIN"/>
    <property type="match status" value="1"/>
</dbReference>
<keyword evidence="5" id="KW-0812">Transmembrane</keyword>
<evidence type="ECO:0000256" key="2">
    <source>
        <dbReference type="ARBA" id="ARBA00007647"/>
    </source>
</evidence>
<keyword evidence="6" id="KW-1133">Transmembrane helix</keyword>
<protein>
    <recommendedName>
        <fullName evidence="8">Glycosyltransferase family 92 protein</fullName>
        <ecNumber evidence="8">2.4.1.-</ecNumber>
    </recommendedName>
</protein>
<keyword evidence="7" id="KW-0472">Membrane</keyword>
<evidence type="ECO:0000256" key="5">
    <source>
        <dbReference type="ARBA" id="ARBA00022692"/>
    </source>
</evidence>
<reference evidence="9" key="1">
    <citation type="submission" date="2024-03" db="EMBL/GenBank/DDBJ databases">
        <title>WGS assembly of Saponaria officinalis var. Norfolk2.</title>
        <authorList>
            <person name="Jenkins J."/>
            <person name="Shu S."/>
            <person name="Grimwood J."/>
            <person name="Barry K."/>
            <person name="Goodstein D."/>
            <person name="Schmutz J."/>
            <person name="Leebens-Mack J."/>
            <person name="Osbourn A."/>
        </authorList>
    </citation>
    <scope>NUCLEOTIDE SEQUENCE [LARGE SCALE GENOMIC DNA]</scope>
    <source>
        <strain evidence="9">JIC</strain>
    </source>
</reference>
<comment type="subcellular location">
    <subcellularLocation>
        <location evidence="1">Membrane</location>
        <topology evidence="1">Single-pass membrane protein</topology>
    </subcellularLocation>
</comment>
<dbReference type="GO" id="GO:0005737">
    <property type="term" value="C:cytoplasm"/>
    <property type="evidence" value="ECO:0007669"/>
    <property type="project" value="TreeGrafter"/>
</dbReference>
<evidence type="ECO:0000256" key="1">
    <source>
        <dbReference type="ARBA" id="ARBA00004167"/>
    </source>
</evidence>
<evidence type="ECO:0000256" key="6">
    <source>
        <dbReference type="ARBA" id="ARBA00022989"/>
    </source>
</evidence>
<organism evidence="9 10">
    <name type="scientific">Saponaria officinalis</name>
    <name type="common">Common soapwort</name>
    <name type="synonym">Lychnis saponaria</name>
    <dbReference type="NCBI Taxonomy" id="3572"/>
    <lineage>
        <taxon>Eukaryota</taxon>
        <taxon>Viridiplantae</taxon>
        <taxon>Streptophyta</taxon>
        <taxon>Embryophyta</taxon>
        <taxon>Tracheophyta</taxon>
        <taxon>Spermatophyta</taxon>
        <taxon>Magnoliopsida</taxon>
        <taxon>eudicotyledons</taxon>
        <taxon>Gunneridae</taxon>
        <taxon>Pentapetalae</taxon>
        <taxon>Caryophyllales</taxon>
        <taxon>Caryophyllaceae</taxon>
        <taxon>Caryophylleae</taxon>
        <taxon>Saponaria</taxon>
    </lineage>
</organism>
<accession>A0AAW1N958</accession>
<evidence type="ECO:0000313" key="10">
    <source>
        <dbReference type="Proteomes" id="UP001443914"/>
    </source>
</evidence>
<sequence>MSKKNILSYFKKYTTHNLKKTKENSLLRFSESAMVREHKRPGKLLVGLIFDCGVELKLAIAALLLFCCLLTFLQFVPTCFFPFYYPKSPSLEAVLKNGVIKRTFDTVGVAAYNFVLMSAYRSGPNSFAINGLSSKPLHVFGNPTYNCEYRSHDNVTVPGPIAPGYVIIPDFGFGRVYTTVIITCTFDVDIKSVSNAGVGGRLLLHASVNGGYDTKVNTTDTVLALTESPNSWDISKFTNSTYKYDYFYCGSPLYGQVSPQRVREWIAYHVRLFGERSHFAFYDAGGVHKDVMEVLKPWIELGYVTVEDVREQERFDAYYYNQFLTLNDCLHRYRFSTRWMFFFDVDEFVYLTAKDGSSFADVMESLEGFTQFTFEQMPMSDHLCSTQDAHNASKKWGMEKLVYKSVKHEQRNRKYAIQPRNVFAAGVHMTMKLKGETSHNVRHLLKYFHYHGTVAVRREPCRRFIDKTSIKVNNTPYVLDTRMKSIAPLVKSFELSTIGSRLELTKQ</sequence>